<dbReference type="EMBL" id="CP021106">
    <property type="protein sequence ID" value="ARO88170.1"/>
    <property type="molecule type" value="Genomic_DNA"/>
</dbReference>
<organism evidence="2 3">
    <name type="scientific">Nitrosospira lacus</name>
    <dbReference type="NCBI Taxonomy" id="1288494"/>
    <lineage>
        <taxon>Bacteria</taxon>
        <taxon>Pseudomonadati</taxon>
        <taxon>Pseudomonadota</taxon>
        <taxon>Betaproteobacteria</taxon>
        <taxon>Nitrosomonadales</taxon>
        <taxon>Nitrosomonadaceae</taxon>
        <taxon>Nitrosospira</taxon>
    </lineage>
</organism>
<reference evidence="2 3" key="1">
    <citation type="journal article" date="2015" name="Int. J. Syst. Evol. Microbiol.">
        <title>Nitrosospira lacus sp. nov., a psychrotolerant, ammonia-oxidizing bacterium from sandy lake sediment.</title>
        <authorList>
            <person name="Urakawa H."/>
            <person name="Garcia J.C."/>
            <person name="Nielsen J.L."/>
            <person name="Le V.Q."/>
            <person name="Kozlowski J.A."/>
            <person name="Stein L.Y."/>
            <person name="Lim C.K."/>
            <person name="Pommerening-Roser A."/>
            <person name="Martens-Habbena W."/>
            <person name="Stahl D.A."/>
            <person name="Klotz M.G."/>
        </authorList>
    </citation>
    <scope>NUCLEOTIDE SEQUENCE [LARGE SCALE GENOMIC DNA]</scope>
    <source>
        <strain evidence="2 3">APG3</strain>
    </source>
</reference>
<sequence length="503" mass="54479">MAQPSKKELTQEIATIERDVTRFAFGGVLENLDDTLKTRGGGKGLKIYDDLERDCHAYAVLQKRKLAVIARPWEVLPASDSPLDQRAAELVRSQLAAMSFDKVCAALLDATLKGFAVGEVMWVAQGAELVATEMRPRDQRRFAFNEQSELRMLTRQSTMLGEAVPDRKFIIHQFGAKDGSPYGLGLGHKLFWPVFFKRKDIGFWLIFADKFGSPTALGKYSTGATLPEQNKLLAALSAIAQDSGIIIPEGMVIELLEAARSGSVDAYEKLARYMDEQISECVLGETMSTTAASTGLGSNQAGVHNEVRIELAKADADLLSDTLNATLVRWIVDFNLPGAGYPTVWRLFDEGSGSDINTFTIGLQRLVNMGVQVPTRWVREQFLIPAPTADESILEPRAIPGEGGGASPAFAEADGSTEGSDPTPVTTMAEQLAMNAASPWETILSAVRKKVDGAQSLEALRDDLLAAFGELSVDQLTAVMETAFAAADLAGRFGVEQEALTKK</sequence>
<accession>A0A1W6SQS3</accession>
<dbReference type="RefSeq" id="WP_004177684.1">
    <property type="nucleotide sequence ID" value="NZ_CP021106.3"/>
</dbReference>
<dbReference type="AlphaFoldDB" id="A0A1W6SQS3"/>
<evidence type="ECO:0008006" key="4">
    <source>
        <dbReference type="Google" id="ProtNLM"/>
    </source>
</evidence>
<dbReference type="OrthoDB" id="9802690at2"/>
<dbReference type="Pfam" id="PF06074">
    <property type="entry name" value="Portal_Mu"/>
    <property type="match status" value="1"/>
</dbReference>
<name>A0A1W6SQS3_9PROT</name>
<dbReference type="eggNOG" id="COG4383">
    <property type="taxonomic scope" value="Bacteria"/>
</dbReference>
<evidence type="ECO:0000256" key="1">
    <source>
        <dbReference type="SAM" id="MobiDB-lite"/>
    </source>
</evidence>
<gene>
    <name evidence="2" type="ORF">EBAPG3_010490</name>
</gene>
<dbReference type="KEGG" id="nlc:EBAPG3_010490"/>
<dbReference type="InterPro" id="IPR009279">
    <property type="entry name" value="Portal_Mu"/>
</dbReference>
<keyword evidence="3" id="KW-1185">Reference proteome</keyword>
<evidence type="ECO:0000313" key="3">
    <source>
        <dbReference type="Proteomes" id="UP000012179"/>
    </source>
</evidence>
<protein>
    <recommendedName>
        <fullName evidence="4">Portal protein</fullName>
    </recommendedName>
</protein>
<feature type="region of interest" description="Disordered" evidence="1">
    <location>
        <begin position="398"/>
        <end position="424"/>
    </location>
</feature>
<dbReference type="Proteomes" id="UP000012179">
    <property type="component" value="Chromosome"/>
</dbReference>
<proteinExistence type="predicted"/>
<evidence type="ECO:0000313" key="2">
    <source>
        <dbReference type="EMBL" id="ARO88170.1"/>
    </source>
</evidence>